<sequence>MNTVSYALSETLIIFEGICLKARSPGKGAGGQKITEFSRLERSPLLILRSFMRKTGAPPRSTGEEYMARKHCRPPATREKRLETIQQFCSACGKRLYAAYHTARTVTTLAGMYRLTLQVRHCRNPNCVRYQVSYRPEEEGAWGRNCARERQIRSTSPEELLDPHQAE</sequence>
<keyword evidence="2" id="KW-1185">Reference proteome</keyword>
<dbReference type="EMBL" id="ADVG01000005">
    <property type="protein sequence ID" value="EFH80124.1"/>
    <property type="molecule type" value="Genomic_DNA"/>
</dbReference>
<dbReference type="AlphaFoldDB" id="D6U8B3"/>
<evidence type="ECO:0000313" key="1">
    <source>
        <dbReference type="EMBL" id="EFH80124.1"/>
    </source>
</evidence>
<name>D6U8B3_KTERA</name>
<comment type="caution">
    <text evidence="1">The sequence shown here is derived from an EMBL/GenBank/DDBJ whole genome shotgun (WGS) entry which is preliminary data.</text>
</comment>
<accession>D6U8B3</accession>
<evidence type="ECO:0000313" key="2">
    <source>
        <dbReference type="Proteomes" id="UP000004508"/>
    </source>
</evidence>
<protein>
    <submittedName>
        <fullName evidence="1">Uncharacterized protein</fullName>
    </submittedName>
</protein>
<organism evidence="1 2">
    <name type="scientific">Ktedonobacter racemifer DSM 44963</name>
    <dbReference type="NCBI Taxonomy" id="485913"/>
    <lineage>
        <taxon>Bacteria</taxon>
        <taxon>Bacillati</taxon>
        <taxon>Chloroflexota</taxon>
        <taxon>Ktedonobacteria</taxon>
        <taxon>Ktedonobacterales</taxon>
        <taxon>Ktedonobacteraceae</taxon>
        <taxon>Ktedonobacter</taxon>
    </lineage>
</organism>
<gene>
    <name evidence="1" type="ORF">Krac_0678</name>
</gene>
<proteinExistence type="predicted"/>
<dbReference type="Proteomes" id="UP000004508">
    <property type="component" value="Unassembled WGS sequence"/>
</dbReference>
<reference evidence="1 2" key="1">
    <citation type="journal article" date="2011" name="Stand. Genomic Sci.">
        <title>Non-contiguous finished genome sequence and contextual data of the filamentous soil bacterium Ktedonobacter racemifer type strain (SOSP1-21).</title>
        <authorList>
            <person name="Chang Y.J."/>
            <person name="Land M."/>
            <person name="Hauser L."/>
            <person name="Chertkov O."/>
            <person name="Del Rio T.G."/>
            <person name="Nolan M."/>
            <person name="Copeland A."/>
            <person name="Tice H."/>
            <person name="Cheng J.F."/>
            <person name="Lucas S."/>
            <person name="Han C."/>
            <person name="Goodwin L."/>
            <person name="Pitluck S."/>
            <person name="Ivanova N."/>
            <person name="Ovchinikova G."/>
            <person name="Pati A."/>
            <person name="Chen A."/>
            <person name="Palaniappan K."/>
            <person name="Mavromatis K."/>
            <person name="Liolios K."/>
            <person name="Brettin T."/>
            <person name="Fiebig A."/>
            <person name="Rohde M."/>
            <person name="Abt B."/>
            <person name="Goker M."/>
            <person name="Detter J.C."/>
            <person name="Woyke T."/>
            <person name="Bristow J."/>
            <person name="Eisen J.A."/>
            <person name="Markowitz V."/>
            <person name="Hugenholtz P."/>
            <person name="Kyrpides N.C."/>
            <person name="Klenk H.P."/>
            <person name="Lapidus A."/>
        </authorList>
    </citation>
    <scope>NUCLEOTIDE SEQUENCE [LARGE SCALE GENOMIC DNA]</scope>
    <source>
        <strain evidence="2">DSM 44963</strain>
    </source>
</reference>
<dbReference type="InParanoid" id="D6U8B3"/>